<dbReference type="InterPro" id="IPR039420">
    <property type="entry name" value="WalR-like"/>
</dbReference>
<dbReference type="CDD" id="cd17535">
    <property type="entry name" value="REC_NarL-like"/>
    <property type="match status" value="1"/>
</dbReference>
<dbReference type="InterPro" id="IPR011006">
    <property type="entry name" value="CheY-like_superfamily"/>
</dbReference>
<dbReference type="PROSITE" id="PS50043">
    <property type="entry name" value="HTH_LUXR_2"/>
    <property type="match status" value="1"/>
</dbReference>
<dbReference type="RefSeq" id="WP_050060231.1">
    <property type="nucleotide sequence ID" value="NZ_JACHEK010000013.1"/>
</dbReference>
<dbReference type="PANTHER" id="PTHR43214">
    <property type="entry name" value="TWO-COMPONENT RESPONSE REGULATOR"/>
    <property type="match status" value="1"/>
</dbReference>
<dbReference type="AlphaFoldDB" id="A0A841K2M6"/>
<organism evidence="6 7">
    <name type="scientific">Silvibacterium bohemicum</name>
    <dbReference type="NCBI Taxonomy" id="1577686"/>
    <lineage>
        <taxon>Bacteria</taxon>
        <taxon>Pseudomonadati</taxon>
        <taxon>Acidobacteriota</taxon>
        <taxon>Terriglobia</taxon>
        <taxon>Terriglobales</taxon>
        <taxon>Acidobacteriaceae</taxon>
        <taxon>Silvibacterium</taxon>
    </lineage>
</organism>
<dbReference type="SUPFAM" id="SSF52172">
    <property type="entry name" value="CheY-like"/>
    <property type="match status" value="1"/>
</dbReference>
<proteinExistence type="predicted"/>
<evidence type="ECO:0000256" key="2">
    <source>
        <dbReference type="ARBA" id="ARBA00023125"/>
    </source>
</evidence>
<evidence type="ECO:0000259" key="4">
    <source>
        <dbReference type="PROSITE" id="PS50043"/>
    </source>
</evidence>
<comment type="caution">
    <text evidence="6">The sequence shown here is derived from an EMBL/GenBank/DDBJ whole genome shotgun (WGS) entry which is preliminary data.</text>
</comment>
<gene>
    <name evidence="6" type="ORF">HNQ77_005259</name>
</gene>
<feature type="domain" description="HTH luxR-type" evidence="4">
    <location>
        <begin position="145"/>
        <end position="210"/>
    </location>
</feature>
<dbReference type="Pfam" id="PF00196">
    <property type="entry name" value="GerE"/>
    <property type="match status" value="1"/>
</dbReference>
<dbReference type="InterPro" id="IPR016032">
    <property type="entry name" value="Sig_transdc_resp-reg_C-effctor"/>
</dbReference>
<dbReference type="GO" id="GO:0003677">
    <property type="term" value="F:DNA binding"/>
    <property type="evidence" value="ECO:0007669"/>
    <property type="project" value="UniProtKB-KW"/>
</dbReference>
<evidence type="ECO:0000256" key="3">
    <source>
        <dbReference type="PROSITE-ProRule" id="PRU00169"/>
    </source>
</evidence>
<dbReference type="Gene3D" id="3.40.50.2300">
    <property type="match status" value="1"/>
</dbReference>
<dbReference type="CDD" id="cd06170">
    <property type="entry name" value="LuxR_C_like"/>
    <property type="match status" value="1"/>
</dbReference>
<dbReference type="GO" id="GO:0000160">
    <property type="term" value="P:phosphorelay signal transduction system"/>
    <property type="evidence" value="ECO:0007669"/>
    <property type="project" value="InterPro"/>
</dbReference>
<dbReference type="EMBL" id="JACHEK010000013">
    <property type="protein sequence ID" value="MBB6147265.1"/>
    <property type="molecule type" value="Genomic_DNA"/>
</dbReference>
<dbReference type="InterPro" id="IPR001789">
    <property type="entry name" value="Sig_transdc_resp-reg_receiver"/>
</dbReference>
<reference evidence="6 7" key="1">
    <citation type="submission" date="2020-08" db="EMBL/GenBank/DDBJ databases">
        <title>Genomic Encyclopedia of Type Strains, Phase IV (KMG-IV): sequencing the most valuable type-strain genomes for metagenomic binning, comparative biology and taxonomic classification.</title>
        <authorList>
            <person name="Goeker M."/>
        </authorList>
    </citation>
    <scope>NUCLEOTIDE SEQUENCE [LARGE SCALE GENOMIC DNA]</scope>
    <source>
        <strain evidence="6 7">DSM 103733</strain>
    </source>
</reference>
<dbReference type="PROSITE" id="PS50110">
    <property type="entry name" value="RESPONSE_REGULATORY"/>
    <property type="match status" value="1"/>
</dbReference>
<accession>A0A841K2M6</accession>
<dbReference type="SMART" id="SM00448">
    <property type="entry name" value="REC"/>
    <property type="match status" value="1"/>
</dbReference>
<dbReference type="OrthoDB" id="9796655at2"/>
<dbReference type="GO" id="GO:0006355">
    <property type="term" value="P:regulation of DNA-templated transcription"/>
    <property type="evidence" value="ECO:0007669"/>
    <property type="project" value="InterPro"/>
</dbReference>
<dbReference type="Proteomes" id="UP000538666">
    <property type="component" value="Unassembled WGS sequence"/>
</dbReference>
<name>A0A841K2M6_9BACT</name>
<feature type="modified residue" description="4-aspartylphosphate" evidence="3">
    <location>
        <position position="57"/>
    </location>
</feature>
<dbReference type="Pfam" id="PF00072">
    <property type="entry name" value="Response_reg"/>
    <property type="match status" value="1"/>
</dbReference>
<keyword evidence="1 3" id="KW-0597">Phosphoprotein</keyword>
<dbReference type="InterPro" id="IPR000792">
    <property type="entry name" value="Tscrpt_reg_LuxR_C"/>
</dbReference>
<evidence type="ECO:0000313" key="6">
    <source>
        <dbReference type="EMBL" id="MBB6147265.1"/>
    </source>
</evidence>
<dbReference type="SUPFAM" id="SSF46894">
    <property type="entry name" value="C-terminal effector domain of the bipartite response regulators"/>
    <property type="match status" value="1"/>
</dbReference>
<sequence>MEDKIRLLLVDDHTLFREGLARLLEAESGLAMVGNFSSTEEALQSLEQNSVDVVLLDFDLGEKNSLQFLHSFRQQGFPGKILMVTAGISGADTFRVLKEGAAGVFLKHNPPAELITAINRVARGEAWMDPSSLNSLVGSTATRTQTPAFPSLSEREQGVLKGVFEGLTNKEIAVYLEISESYVKAVLQQLFAKTGVRTRSQLVRVALERRIE</sequence>
<feature type="domain" description="Response regulatory" evidence="5">
    <location>
        <begin position="6"/>
        <end position="122"/>
    </location>
</feature>
<evidence type="ECO:0000259" key="5">
    <source>
        <dbReference type="PROSITE" id="PS50110"/>
    </source>
</evidence>
<keyword evidence="7" id="KW-1185">Reference proteome</keyword>
<evidence type="ECO:0000313" key="7">
    <source>
        <dbReference type="Proteomes" id="UP000538666"/>
    </source>
</evidence>
<dbReference type="PRINTS" id="PR00038">
    <property type="entry name" value="HTHLUXR"/>
</dbReference>
<evidence type="ECO:0000256" key="1">
    <source>
        <dbReference type="ARBA" id="ARBA00022553"/>
    </source>
</evidence>
<dbReference type="SMART" id="SM00421">
    <property type="entry name" value="HTH_LUXR"/>
    <property type="match status" value="1"/>
</dbReference>
<keyword evidence="2 6" id="KW-0238">DNA-binding</keyword>
<dbReference type="InterPro" id="IPR058245">
    <property type="entry name" value="NreC/VraR/RcsB-like_REC"/>
</dbReference>
<protein>
    <submittedName>
        <fullName evidence="6">DNA-binding NarL/FixJ family response regulator</fullName>
    </submittedName>
</protein>